<dbReference type="AlphaFoldDB" id="A0A1G7Z107"/>
<feature type="domain" description="Secretion system C-terminal sorting" evidence="3">
    <location>
        <begin position="1126"/>
        <end position="1182"/>
    </location>
</feature>
<proteinExistence type="predicted"/>
<keyword evidence="1 2" id="KW-0732">Signal</keyword>
<gene>
    <name evidence="4" type="ORF">SAMN04489796_1011180</name>
</gene>
<dbReference type="STRING" id="262004.SAMN04489796_1011180"/>
<dbReference type="OrthoDB" id="975384at2"/>
<organism evidence="4 5">
    <name type="scientific">Winogradskyella thalassocola</name>
    <dbReference type="NCBI Taxonomy" id="262004"/>
    <lineage>
        <taxon>Bacteria</taxon>
        <taxon>Pseudomonadati</taxon>
        <taxon>Bacteroidota</taxon>
        <taxon>Flavobacteriia</taxon>
        <taxon>Flavobacteriales</taxon>
        <taxon>Flavobacteriaceae</taxon>
        <taxon>Winogradskyella</taxon>
    </lineage>
</organism>
<evidence type="ECO:0000256" key="1">
    <source>
        <dbReference type="ARBA" id="ARBA00022729"/>
    </source>
</evidence>
<dbReference type="Pfam" id="PF18962">
    <property type="entry name" value="Por_Secre_tail"/>
    <property type="match status" value="1"/>
</dbReference>
<protein>
    <submittedName>
        <fullName evidence="4">Por secretion system C-terminal sorting domain-containing protein</fullName>
    </submittedName>
</protein>
<feature type="signal peptide" evidence="2">
    <location>
        <begin position="1"/>
        <end position="19"/>
    </location>
</feature>
<evidence type="ECO:0000259" key="3">
    <source>
        <dbReference type="Pfam" id="PF18962"/>
    </source>
</evidence>
<evidence type="ECO:0000313" key="4">
    <source>
        <dbReference type="EMBL" id="SDH01830.1"/>
    </source>
</evidence>
<dbReference type="Proteomes" id="UP000199492">
    <property type="component" value="Unassembled WGS sequence"/>
</dbReference>
<evidence type="ECO:0000313" key="5">
    <source>
        <dbReference type="Proteomes" id="UP000199492"/>
    </source>
</evidence>
<feature type="chain" id="PRO_5011695560" evidence="2">
    <location>
        <begin position="20"/>
        <end position="1183"/>
    </location>
</feature>
<dbReference type="EMBL" id="FNCZ01000001">
    <property type="protein sequence ID" value="SDH01830.1"/>
    <property type="molecule type" value="Genomic_DNA"/>
</dbReference>
<accession>A0A1G7Z107</accession>
<sequence>MKKTYIFYFLVTLFSFGFSQTIVTVDRANIVGPTTSGSDASISSTGFTRGSGIALSTAAANFTSNGWDATTRAQAVTNNDYIQWSTTASGSNNIEITELDIRLRRAATGPQSFRVYYSLDNFATTGLPVTTAQSSPTTASDFNFTGLSINSGTGGTITFRLYAWNASNANSWLRIPAKAAWSDFGIATPGLRLIGTITSVTFNSTESNIKATAFDPSDNINYSAYSVASGLTTANAIKVGEFVILDGGDDLTDGDILGTILTDLEFGISNSENLKTLAIFDEATNISEATVASGSASFTGISGLSTTDGGSKTFDVYATFNTNVNDNEQFQLTVTSATADPFIGSTFEAFDAGGALTSISGDDNRIEVTATAMAFDQQPTDTNQFEIMTPFPTVLAVDSNGSQDLDYNSSISLTATGTMDPSPSFYTMTNGLAVLDNVIFTEKQLVAAMIVYSPLPAVSNNFDITGPLITVANQDFDGTTPEWTYSTNVDTFDNSWGIDGYYGIIDSAIASPLDNPSFSGNIFGENDINDEGDNGTADFAVMTFETINISALENVTLSFDWDVHGYENDDSDASYTLIYDGVAEPLVYLVDGNGAIDTDEGTVTISIPSSVSTVALEISVKNRNDTNGFTGFDNFKITSVFDGFIHIDNGTFAGWKGGTPSNTTGANNAYVISGEYIVPAQVEINNFIINENAKVNIASGKSLKTNSAVANYGTLELNSVSTSYSSLITDNITGEVTYNRHVNQFASSGSTTGANDLISAPVTNSSQTFLALVTANADIPSGTIGGDPAFLFGPFDNNTLNDFINYTPSDYSNVITSGIGYRTASNTPTGSTFEFVGDVKTGFVSVPITAGALSTFNLIGNPYPSYLSLSSFLASNGTKFSASNSGVYGYKGDVLTGYTIWNQAYSDANPTARIAPGQGFFVASKSDGATIQFTPEMRRIGTTDDFISGRAENQNLAHLNIQVAKGNGAYQTALYFNDNASLSMDPGYDSEMFEAIAPAFSIYSRLVEDNTGRNLAAQAVSYSALSNVTIPLGINIAQGEQGVVSIAEHNIPEGTTVILEDNVANSFTNLLEGDYTFISATTLNNTGRFYLHFGQTTLGVNDNLLNGLEIFVNANPKSIVVKGQLEGQTAFKLFDIQGRLVTTQSLNADNTEHSIDASNLTAGIYVVQLQNTTGNRTQKVIIR</sequence>
<dbReference type="InterPro" id="IPR026444">
    <property type="entry name" value="Secre_tail"/>
</dbReference>
<keyword evidence="5" id="KW-1185">Reference proteome</keyword>
<dbReference type="NCBIfam" id="TIGR04183">
    <property type="entry name" value="Por_Secre_tail"/>
    <property type="match status" value="1"/>
</dbReference>
<reference evidence="5" key="1">
    <citation type="submission" date="2016-10" db="EMBL/GenBank/DDBJ databases">
        <authorList>
            <person name="Varghese N."/>
            <person name="Submissions S."/>
        </authorList>
    </citation>
    <scope>NUCLEOTIDE SEQUENCE [LARGE SCALE GENOMIC DNA]</scope>
    <source>
        <strain evidence="5">DSM 15363</strain>
    </source>
</reference>
<name>A0A1G7Z107_9FLAO</name>
<evidence type="ECO:0000256" key="2">
    <source>
        <dbReference type="SAM" id="SignalP"/>
    </source>
</evidence>
<dbReference type="RefSeq" id="WP_092466620.1">
    <property type="nucleotide sequence ID" value="NZ_FNCZ01000001.1"/>
</dbReference>